<feature type="chain" id="PRO_5012169111" evidence="1">
    <location>
        <begin position="39"/>
        <end position="331"/>
    </location>
</feature>
<evidence type="ECO:0000259" key="2">
    <source>
        <dbReference type="Pfam" id="PF04389"/>
    </source>
</evidence>
<dbReference type="InterPro" id="IPR045175">
    <property type="entry name" value="M28_fam"/>
</dbReference>
<name>A0A1Y1T3S0_9FLAO</name>
<proteinExistence type="predicted"/>
<reference evidence="3 4" key="1">
    <citation type="submission" date="2013-04" db="EMBL/GenBank/DDBJ databases">
        <title>Zunongwangia sp. 22II14-10F7 Genome Sequencing.</title>
        <authorList>
            <person name="Lai Q."/>
            <person name="Shao Z."/>
        </authorList>
    </citation>
    <scope>NUCLEOTIDE SEQUENCE [LARGE SCALE GENOMIC DNA]</scope>
    <source>
        <strain evidence="3 4">22II14-10F7</strain>
    </source>
</reference>
<organism evidence="3 4">
    <name type="scientific">Zunongwangia atlantica 22II14-10F7</name>
    <dbReference type="NCBI Taxonomy" id="1185767"/>
    <lineage>
        <taxon>Bacteria</taxon>
        <taxon>Pseudomonadati</taxon>
        <taxon>Bacteroidota</taxon>
        <taxon>Flavobacteriia</taxon>
        <taxon>Flavobacteriales</taxon>
        <taxon>Flavobacteriaceae</taxon>
        <taxon>Zunongwangia</taxon>
    </lineage>
</organism>
<dbReference type="GO" id="GO:0008235">
    <property type="term" value="F:metalloexopeptidase activity"/>
    <property type="evidence" value="ECO:0007669"/>
    <property type="project" value="InterPro"/>
</dbReference>
<dbReference type="InterPro" id="IPR007484">
    <property type="entry name" value="Peptidase_M28"/>
</dbReference>
<evidence type="ECO:0000256" key="1">
    <source>
        <dbReference type="SAM" id="SignalP"/>
    </source>
</evidence>
<comment type="caution">
    <text evidence="3">The sequence shown here is derived from an EMBL/GenBank/DDBJ whole genome shotgun (WGS) entry which is preliminary data.</text>
</comment>
<protein>
    <submittedName>
        <fullName evidence="3">M28 family peptidase</fullName>
    </submittedName>
</protein>
<dbReference type="EMBL" id="ARYN01000007">
    <property type="protein sequence ID" value="ORL45676.1"/>
    <property type="molecule type" value="Genomic_DNA"/>
</dbReference>
<keyword evidence="1" id="KW-0732">Signal</keyword>
<sequence length="331" mass="37046">MESRVYSRDFFILAIMRKPLKNLGILAIGLAGMLSCNAQENAAIDISAEDMKANLEYLASDDLMGRKTGTEGIEKAASFITNIFEENGVKPYYETYRDHFKIGDVEAFNIVGYLEGNDAELKDEFVVIGAHYDHIGVGKEVDGDSIANGANDNAAGTTAVVELAKYFSEIKDNKRSILFILFSGEEMGLKGSFHSAKKLKEAGLDLYTMINLEMIGVPMTGKDYLAYVTGFEETNLAEKFNQYTGEKTLGFFEGAKQMNLFKRSDNYPFYAEFNVPSQTICTFDFTNYSYYHHVKDEVSEMNPEHMANVVEAIIPGIHQILNTPEKEIKMN</sequence>
<dbReference type="AlphaFoldDB" id="A0A1Y1T3S0"/>
<dbReference type="Pfam" id="PF04389">
    <property type="entry name" value="Peptidase_M28"/>
    <property type="match status" value="1"/>
</dbReference>
<dbReference type="PANTHER" id="PTHR12147:SF26">
    <property type="entry name" value="PEPTIDASE M28 DOMAIN-CONTAINING PROTEIN"/>
    <property type="match status" value="1"/>
</dbReference>
<dbReference type="STRING" id="1185767.IIF7_08495"/>
<dbReference type="PANTHER" id="PTHR12147">
    <property type="entry name" value="METALLOPEPTIDASE M28 FAMILY MEMBER"/>
    <property type="match status" value="1"/>
</dbReference>
<dbReference type="SUPFAM" id="SSF53187">
    <property type="entry name" value="Zn-dependent exopeptidases"/>
    <property type="match status" value="1"/>
</dbReference>
<dbReference type="Proteomes" id="UP000192746">
    <property type="component" value="Unassembled WGS sequence"/>
</dbReference>
<dbReference type="Gene3D" id="3.40.630.10">
    <property type="entry name" value="Zn peptidases"/>
    <property type="match status" value="1"/>
</dbReference>
<evidence type="ECO:0000313" key="4">
    <source>
        <dbReference type="Proteomes" id="UP000192746"/>
    </source>
</evidence>
<keyword evidence="4" id="KW-1185">Reference proteome</keyword>
<evidence type="ECO:0000313" key="3">
    <source>
        <dbReference type="EMBL" id="ORL45676.1"/>
    </source>
</evidence>
<accession>A0A1Y1T3S0</accession>
<feature type="signal peptide" evidence="1">
    <location>
        <begin position="1"/>
        <end position="38"/>
    </location>
</feature>
<gene>
    <name evidence="3" type="ORF">IIF7_08495</name>
</gene>
<dbReference type="GO" id="GO:0006508">
    <property type="term" value="P:proteolysis"/>
    <property type="evidence" value="ECO:0007669"/>
    <property type="project" value="InterPro"/>
</dbReference>
<feature type="domain" description="Peptidase M28" evidence="2">
    <location>
        <begin position="109"/>
        <end position="313"/>
    </location>
</feature>